<comment type="caution">
    <text evidence="1">The sequence shown here is derived from an EMBL/GenBank/DDBJ whole genome shotgun (WGS) entry which is preliminary data.</text>
</comment>
<gene>
    <name evidence="1" type="ORF">VCHENC02_2999A</name>
</gene>
<protein>
    <submittedName>
        <fullName evidence="1">Uncharacterized protein</fullName>
    </submittedName>
</protein>
<organism evidence="1 2">
    <name type="scientific">Vibrio harveyi</name>
    <name type="common">Beneckea harveyi</name>
    <dbReference type="NCBI Taxonomy" id="669"/>
    <lineage>
        <taxon>Bacteria</taxon>
        <taxon>Pseudomonadati</taxon>
        <taxon>Pseudomonadota</taxon>
        <taxon>Gammaproteobacteria</taxon>
        <taxon>Vibrionales</taxon>
        <taxon>Vibrionaceae</taxon>
        <taxon>Vibrio</taxon>
    </lineage>
</organism>
<dbReference type="Proteomes" id="UP000008367">
    <property type="component" value="Unassembled WGS sequence"/>
</dbReference>
<evidence type="ECO:0000313" key="1">
    <source>
        <dbReference type="EMBL" id="EKM31349.1"/>
    </source>
</evidence>
<sequence length="10" mass="1154">MGMILYLTGR</sequence>
<proteinExistence type="predicted"/>
<dbReference type="EMBL" id="AJSR01001233">
    <property type="protein sequence ID" value="EKM31349.1"/>
    <property type="molecule type" value="Genomic_DNA"/>
</dbReference>
<name>A0A454CY72_VIBHA</name>
<accession>A0A454CY72</accession>
<feature type="non-terminal residue" evidence="1">
    <location>
        <position position="10"/>
    </location>
</feature>
<evidence type="ECO:0000313" key="2">
    <source>
        <dbReference type="Proteomes" id="UP000008367"/>
    </source>
</evidence>
<reference evidence="1 2" key="1">
    <citation type="submission" date="2012-10" db="EMBL/GenBank/DDBJ databases">
        <title>Genome sequence of Vibrio Cholerae HENC-02.</title>
        <authorList>
            <person name="Eppinger M."/>
            <person name="Hasan N.A."/>
            <person name="Sengamalay N."/>
            <person name="Hine E."/>
            <person name="Su Q."/>
            <person name="Daugherty S.C."/>
            <person name="Young S."/>
            <person name="Sadzewicz L."/>
            <person name="Tallon L."/>
            <person name="Cebula T.A."/>
            <person name="Ravel J."/>
            <person name="Colwell R.R."/>
        </authorList>
    </citation>
    <scope>NUCLEOTIDE SEQUENCE [LARGE SCALE GENOMIC DNA]</scope>
    <source>
        <strain evidence="1 2">HENC-02</strain>
    </source>
</reference>